<dbReference type="PRINTS" id="PR00038">
    <property type="entry name" value="HTHLUXR"/>
</dbReference>
<gene>
    <name evidence="4" type="ORF">ACFOZ4_08145</name>
</gene>
<dbReference type="SUPFAM" id="SSF48452">
    <property type="entry name" value="TPR-like"/>
    <property type="match status" value="1"/>
</dbReference>
<feature type="domain" description="HTH luxR-type" evidence="3">
    <location>
        <begin position="791"/>
        <end position="857"/>
    </location>
</feature>
<dbReference type="InterPro" id="IPR041664">
    <property type="entry name" value="AAA_16"/>
</dbReference>
<keyword evidence="1" id="KW-0547">Nucleotide-binding</keyword>
<dbReference type="InterPro" id="IPR036388">
    <property type="entry name" value="WH-like_DNA-bd_sf"/>
</dbReference>
<dbReference type="SUPFAM" id="SSF52540">
    <property type="entry name" value="P-loop containing nucleoside triphosphate hydrolases"/>
    <property type="match status" value="1"/>
</dbReference>
<comment type="caution">
    <text evidence="4">The sequence shown here is derived from an EMBL/GenBank/DDBJ whole genome shotgun (WGS) entry which is preliminary data.</text>
</comment>
<dbReference type="PANTHER" id="PTHR16305">
    <property type="entry name" value="TESTICULAR SOLUBLE ADENYLYL CYCLASE"/>
    <property type="match status" value="1"/>
</dbReference>
<evidence type="ECO:0000256" key="2">
    <source>
        <dbReference type="ARBA" id="ARBA00022840"/>
    </source>
</evidence>
<dbReference type="InterPro" id="IPR016032">
    <property type="entry name" value="Sig_transdc_resp-reg_C-effctor"/>
</dbReference>
<evidence type="ECO:0000259" key="3">
    <source>
        <dbReference type="PROSITE" id="PS50043"/>
    </source>
</evidence>
<proteinExistence type="predicted"/>
<organism evidence="4 5">
    <name type="scientific">Hamadaea flava</name>
    <dbReference type="NCBI Taxonomy" id="1742688"/>
    <lineage>
        <taxon>Bacteria</taxon>
        <taxon>Bacillati</taxon>
        <taxon>Actinomycetota</taxon>
        <taxon>Actinomycetes</taxon>
        <taxon>Micromonosporales</taxon>
        <taxon>Micromonosporaceae</taxon>
        <taxon>Hamadaea</taxon>
    </lineage>
</organism>
<dbReference type="InterPro" id="IPR011990">
    <property type="entry name" value="TPR-like_helical_dom_sf"/>
</dbReference>
<dbReference type="SUPFAM" id="SSF46894">
    <property type="entry name" value="C-terminal effector domain of the bipartite response regulators"/>
    <property type="match status" value="1"/>
</dbReference>
<dbReference type="Pfam" id="PF13191">
    <property type="entry name" value="AAA_16"/>
    <property type="match status" value="1"/>
</dbReference>
<name>A0ABV8LIW0_9ACTN</name>
<dbReference type="Gene3D" id="1.10.10.10">
    <property type="entry name" value="Winged helix-like DNA-binding domain superfamily/Winged helix DNA-binding domain"/>
    <property type="match status" value="1"/>
</dbReference>
<dbReference type="InterPro" id="IPR027417">
    <property type="entry name" value="P-loop_NTPase"/>
</dbReference>
<keyword evidence="5" id="KW-1185">Reference proteome</keyword>
<sequence length="857" mass="90757">MLHGRNREQDQVERLIAAARDGAGGALVLRGGPGIGKTALLEWAAELPVGRVLRGSGVEFEAELPFAGLSQLLRPVLDRLDRLPGAQRAALAAAFGLAQGESADRLLVGFGVLSLLAEAADDGPLLCLIDDAHWLDAVSADALLFAARRLSGEGVALLFATRDGGFAAPGLPELRLSGLGPVDAARLLDPELDPVVRYRVLAEAEGNPLALLELPKVGDQAAGRPLPERLQAAFSGQVAGLPATTRAVLLVAAAEDTGDLAVVLPASRGTADDLRPAEAAGLLEVVGTRLQFKHPLVRTAVYHGAAYSDRLAAHRALAAVLTTSDSADRRAWHLAAAATGPDDEVAAALEDTARQARDRNGYGAAAAAYERAAQLSQTPADQARRLLLAAENGMQAGTPANAVTLAERAAALVPEPDFLAQVGWVEGRAWFWQGNYQTAYDLLTAAAGFSDDPGPILLQAVHPAWYLGEPVLSECLDQLAKLDDPLARFQVASVRGRPAFVGGMPDAAPRDLVQICGLGFVSGQDAEAYELTSALVGRCRAEGLVGLLPTLLFFQAEAEFFHGRHRDADISAAEGLDVARDGGQPLWISQLSALRAVLAAVAGASEDCRSLAAEALAAAAPSCEPAGHTWAQWALALLDLGEGRPEAAVPRLLSLQDDPYAHQVAAYRCVPDLVEAAVRAGSPAVSLDRFTEFVERVQQPWATALLLRCQALLGGDEQLFQHSLALPARPFEQARTELLYGEWLRRARRKAEARTVLQRALEVFDRLDAHPWAARTRTELAATGLPTSEPVASAVASLTPQELQIARLAAQGLSNKDIAAQLFLSPKTVAYHLYKAYPKLGVTARSDLPPTFRAIMN</sequence>
<dbReference type="CDD" id="cd06170">
    <property type="entry name" value="LuxR_C_like"/>
    <property type="match status" value="1"/>
</dbReference>
<accession>A0ABV8LIW0</accession>
<protein>
    <submittedName>
        <fullName evidence="4">AAA family ATPase</fullName>
    </submittedName>
</protein>
<dbReference type="PROSITE" id="PS50043">
    <property type="entry name" value="HTH_LUXR_2"/>
    <property type="match status" value="1"/>
</dbReference>
<reference evidence="5" key="1">
    <citation type="journal article" date="2019" name="Int. J. Syst. Evol. Microbiol.">
        <title>The Global Catalogue of Microorganisms (GCM) 10K type strain sequencing project: providing services to taxonomists for standard genome sequencing and annotation.</title>
        <authorList>
            <consortium name="The Broad Institute Genomics Platform"/>
            <consortium name="The Broad Institute Genome Sequencing Center for Infectious Disease"/>
            <person name="Wu L."/>
            <person name="Ma J."/>
        </authorList>
    </citation>
    <scope>NUCLEOTIDE SEQUENCE [LARGE SCALE GENOMIC DNA]</scope>
    <source>
        <strain evidence="5">CGMCC 4.7289</strain>
    </source>
</reference>
<dbReference type="SMART" id="SM00421">
    <property type="entry name" value="HTH_LUXR"/>
    <property type="match status" value="1"/>
</dbReference>
<dbReference type="EMBL" id="JBHSAY010000005">
    <property type="protein sequence ID" value="MFC4130573.1"/>
    <property type="molecule type" value="Genomic_DNA"/>
</dbReference>
<evidence type="ECO:0000313" key="5">
    <source>
        <dbReference type="Proteomes" id="UP001595816"/>
    </source>
</evidence>
<dbReference type="RefSeq" id="WP_382189130.1">
    <property type="nucleotide sequence ID" value="NZ_JBHSAY010000005.1"/>
</dbReference>
<dbReference type="PANTHER" id="PTHR16305:SF35">
    <property type="entry name" value="TRANSCRIPTIONAL ACTIVATOR DOMAIN"/>
    <property type="match status" value="1"/>
</dbReference>
<dbReference type="Pfam" id="PF00196">
    <property type="entry name" value="GerE"/>
    <property type="match status" value="1"/>
</dbReference>
<evidence type="ECO:0000313" key="4">
    <source>
        <dbReference type="EMBL" id="MFC4130573.1"/>
    </source>
</evidence>
<evidence type="ECO:0000256" key="1">
    <source>
        <dbReference type="ARBA" id="ARBA00022741"/>
    </source>
</evidence>
<dbReference type="InterPro" id="IPR000792">
    <property type="entry name" value="Tscrpt_reg_LuxR_C"/>
</dbReference>
<keyword evidence="2" id="KW-0067">ATP-binding</keyword>
<dbReference type="Proteomes" id="UP001595816">
    <property type="component" value="Unassembled WGS sequence"/>
</dbReference>